<organism evidence="1 2">
    <name type="scientific">Candidimonas nitroreducens</name>
    <dbReference type="NCBI Taxonomy" id="683354"/>
    <lineage>
        <taxon>Bacteria</taxon>
        <taxon>Pseudomonadati</taxon>
        <taxon>Pseudomonadota</taxon>
        <taxon>Betaproteobacteria</taxon>
        <taxon>Burkholderiales</taxon>
        <taxon>Alcaligenaceae</taxon>
        <taxon>Candidimonas</taxon>
    </lineage>
</organism>
<dbReference type="SUPFAM" id="SSF89796">
    <property type="entry name" value="CoA-transferase family III (CaiB/BaiF)"/>
    <property type="match status" value="1"/>
</dbReference>
<dbReference type="PANTHER" id="PTHR48228">
    <property type="entry name" value="SUCCINYL-COA--D-CITRAMALATE COA-TRANSFERASE"/>
    <property type="match status" value="1"/>
</dbReference>
<dbReference type="PANTHER" id="PTHR48228:SF5">
    <property type="entry name" value="ALPHA-METHYLACYL-COA RACEMASE"/>
    <property type="match status" value="1"/>
</dbReference>
<comment type="caution">
    <text evidence="1">The sequence shown here is derived from an EMBL/GenBank/DDBJ whole genome shotgun (WGS) entry which is preliminary data.</text>
</comment>
<sequence>MKLSGIRVIDLSMFLPGPYLTMMMADQGAEVIKIEPHNGGDPSRGIGPAQGKYTDFFSNANRGKKSLRLNLKQAPGREILLRLAQSSDVLLEAFRPGVAERLGIGYEAVRSRAPGLVYCSLSAFGQTGAYRDKPAHDLAVHALAGLGSLNLGRDGYPAMPSVPVSDIAAALMALSGILMALLRRHQTQLGDYLDIAMYDALLACCASFMGRAYMREEPPAPQQDRIWGGVAFYSMYQTRDGEWIALAGAEKKFVDNFLAKAGRPDLGKYAALQAKEQQPLKDWLQGFFRQKDLAQWLEWLDGMDVCYAPLRSLSAALADAHTRDRQMILQNNAGDRQLGVPLKFAAEPAQPDLEPPALGAHSVEILSGLGYSEAEIEQLHSDGVV</sequence>
<proteinExistence type="predicted"/>
<reference evidence="2" key="1">
    <citation type="submission" date="2017-06" db="EMBL/GenBank/DDBJ databases">
        <title>Herbaspirillum phytohormonus sp. nov., isolated from the root nodule of Robinia pseudoacacia in lead-zinc mine.</title>
        <authorList>
            <person name="Fan M."/>
            <person name="Lin Y."/>
        </authorList>
    </citation>
    <scope>NUCLEOTIDE SEQUENCE [LARGE SCALE GENOMIC DNA]</scope>
    <source>
        <strain evidence="2">SC-089</strain>
    </source>
</reference>
<dbReference type="AlphaFoldDB" id="A0A225MAS9"/>
<dbReference type="Proteomes" id="UP000214603">
    <property type="component" value="Unassembled WGS sequence"/>
</dbReference>
<name>A0A225MAS9_9BURK</name>
<dbReference type="EMBL" id="NJIH01000008">
    <property type="protein sequence ID" value="OWT58318.1"/>
    <property type="molecule type" value="Genomic_DNA"/>
</dbReference>
<keyword evidence="2" id="KW-1185">Reference proteome</keyword>
<dbReference type="Pfam" id="PF02515">
    <property type="entry name" value="CoA_transf_3"/>
    <property type="match status" value="1"/>
</dbReference>
<dbReference type="Gene3D" id="3.30.1540.10">
    <property type="entry name" value="formyl-coa transferase, domain 3"/>
    <property type="match status" value="1"/>
</dbReference>
<protein>
    <submittedName>
        <fullName evidence="1">CoA transferase</fullName>
    </submittedName>
</protein>
<dbReference type="InterPro" id="IPR003673">
    <property type="entry name" value="CoA-Trfase_fam_III"/>
</dbReference>
<dbReference type="InterPro" id="IPR044855">
    <property type="entry name" value="CoA-Trfase_III_dom3_sf"/>
</dbReference>
<gene>
    <name evidence="1" type="ORF">CEY11_15145</name>
</gene>
<dbReference type="GO" id="GO:0016740">
    <property type="term" value="F:transferase activity"/>
    <property type="evidence" value="ECO:0007669"/>
    <property type="project" value="UniProtKB-KW"/>
</dbReference>
<evidence type="ECO:0000313" key="2">
    <source>
        <dbReference type="Proteomes" id="UP000214603"/>
    </source>
</evidence>
<keyword evidence="1" id="KW-0808">Transferase</keyword>
<accession>A0A225MAS9</accession>
<dbReference type="InterPro" id="IPR023606">
    <property type="entry name" value="CoA-Trfase_III_dom_1_sf"/>
</dbReference>
<evidence type="ECO:0000313" key="1">
    <source>
        <dbReference type="EMBL" id="OWT58318.1"/>
    </source>
</evidence>
<dbReference type="InterPro" id="IPR050509">
    <property type="entry name" value="CoA-transferase_III"/>
</dbReference>
<dbReference type="Gene3D" id="3.40.50.10540">
    <property type="entry name" value="Crotonobetainyl-coa:carnitine coa-transferase, domain 1"/>
    <property type="match status" value="2"/>
</dbReference>
<dbReference type="OrthoDB" id="5294844at2"/>
<dbReference type="RefSeq" id="WP_088604229.1">
    <property type="nucleotide sequence ID" value="NZ_NJIH01000008.1"/>
</dbReference>